<dbReference type="Gene3D" id="2.130.10.10">
    <property type="entry name" value="YVTN repeat-like/Quinoprotein amine dehydrogenase"/>
    <property type="match status" value="1"/>
</dbReference>
<sequence length="795" mass="84800">MTNRRGRAERWTRTTARRGPWAAWAWSRLLAAAVDGDADARDGVVRIAGTPGHRFAGAARENVAGWWCDTRDPGMRAAVLATGALAAGLPARLQTLALLNRLGEWAADDARWAPTLLADGDPDVRDRAAAHCRAATGPLLAALWDADTGAGTPLRNVLLENAAPPAGAALDRLWREWLRSPAPETGDALLRWRRPASGGDHAPLTAVAVAPDTDVLRSPAHREALLDAMVPTAAFLARHPLRDIAVARFSALNARVLVEGLCARALTNPEAARFCADRGLAPADPVRRALFFMITGQVAQHRAVDPDGGLLALAYAAAPAAERARVRDAMLTAGELDLVRVIAGDDRAREMSAEETDYLAGRLAERRAWGDLWALLKEVPLAASVRLIRLFDRWSPRGDDDRRLFALLREADPETVASCAERLRHDPLPAVPRASYRFEGRVNDMSFAPDGPFLAVAGITRAVGVFDLRTAELVERHDAFHASIGSVLHVGNGTVIAGEHPDHGQPQCRLVRCADGARRVLHTANGAADCLAPTGDGAFAAGTRAGALLFGDPNGRVRARAVAEFGLGKGQWPRQLAAQPGTGRLALLGRSVHLLTPAAGAARRVHARTTARIAFADADTLVCAEHDGTLTRVPLGAGRHEPPRTAKVPGFVGMGVLPRTGQVVVADGHGDLHFFDGERLEDAGVHTTPRHGGPSGLTVSPDGDLLALGHRDGTVDLFDLRPMELPALTRCPMASFVPRHLELVAAACADPARDEPDRRTLELLRACLEHRFRFDVEVEVGGSVALAGGEHDIGL</sequence>
<dbReference type="SUPFAM" id="SSF50998">
    <property type="entry name" value="Quinoprotein alcohol dehydrogenase-like"/>
    <property type="match status" value="1"/>
</dbReference>
<protein>
    <recommendedName>
        <fullName evidence="3">WD40 repeat domain-containing protein</fullName>
    </recommendedName>
</protein>
<name>A0ABR9JJ32_9ACTN</name>
<gene>
    <name evidence="1" type="ORF">H4W34_000392</name>
</gene>
<proteinExistence type="predicted"/>
<dbReference type="Proteomes" id="UP000627838">
    <property type="component" value="Unassembled WGS sequence"/>
</dbReference>
<accession>A0ABR9JJ32</accession>
<evidence type="ECO:0000313" key="1">
    <source>
        <dbReference type="EMBL" id="MBE1530559.1"/>
    </source>
</evidence>
<organism evidence="1 2">
    <name type="scientific">Actinomadura algeriensis</name>
    <dbReference type="NCBI Taxonomy" id="1679523"/>
    <lineage>
        <taxon>Bacteria</taxon>
        <taxon>Bacillati</taxon>
        <taxon>Actinomycetota</taxon>
        <taxon>Actinomycetes</taxon>
        <taxon>Streptosporangiales</taxon>
        <taxon>Thermomonosporaceae</taxon>
        <taxon>Actinomadura</taxon>
    </lineage>
</organism>
<evidence type="ECO:0000313" key="2">
    <source>
        <dbReference type="Proteomes" id="UP000627838"/>
    </source>
</evidence>
<dbReference type="InterPro" id="IPR011047">
    <property type="entry name" value="Quinoprotein_ADH-like_sf"/>
</dbReference>
<dbReference type="SMART" id="SM00320">
    <property type="entry name" value="WD40"/>
    <property type="match status" value="2"/>
</dbReference>
<dbReference type="EMBL" id="JADBDZ010000001">
    <property type="protein sequence ID" value="MBE1530559.1"/>
    <property type="molecule type" value="Genomic_DNA"/>
</dbReference>
<reference evidence="1 2" key="1">
    <citation type="submission" date="2020-10" db="EMBL/GenBank/DDBJ databases">
        <title>Sequencing the genomes of 1000 actinobacteria strains.</title>
        <authorList>
            <person name="Klenk H.-P."/>
        </authorList>
    </citation>
    <scope>NUCLEOTIDE SEQUENCE [LARGE SCALE GENOMIC DNA]</scope>
    <source>
        <strain evidence="1 2">DSM 46744</strain>
    </source>
</reference>
<dbReference type="Pfam" id="PF00400">
    <property type="entry name" value="WD40"/>
    <property type="match status" value="1"/>
</dbReference>
<dbReference type="RefSeq" id="WP_192757549.1">
    <property type="nucleotide sequence ID" value="NZ_JADBDZ010000001.1"/>
</dbReference>
<keyword evidence="2" id="KW-1185">Reference proteome</keyword>
<evidence type="ECO:0008006" key="3">
    <source>
        <dbReference type="Google" id="ProtNLM"/>
    </source>
</evidence>
<dbReference type="InterPro" id="IPR001680">
    <property type="entry name" value="WD40_rpt"/>
</dbReference>
<comment type="caution">
    <text evidence="1">The sequence shown here is derived from an EMBL/GenBank/DDBJ whole genome shotgun (WGS) entry which is preliminary data.</text>
</comment>
<dbReference type="InterPro" id="IPR015943">
    <property type="entry name" value="WD40/YVTN_repeat-like_dom_sf"/>
</dbReference>